<dbReference type="PANTHER" id="PTHR44757">
    <property type="entry name" value="DIGUANYLATE CYCLASE DGCP"/>
    <property type="match status" value="1"/>
</dbReference>
<dbReference type="PROSITE" id="PS50883">
    <property type="entry name" value="EAL"/>
    <property type="match status" value="1"/>
</dbReference>
<dbReference type="InterPro" id="IPR029787">
    <property type="entry name" value="Nucleotide_cyclase"/>
</dbReference>
<dbReference type="SMART" id="SM00052">
    <property type="entry name" value="EAL"/>
    <property type="match status" value="1"/>
</dbReference>
<gene>
    <name evidence="3" type="ORF">MNQ99_04225</name>
</gene>
<evidence type="ECO:0000259" key="1">
    <source>
        <dbReference type="PROSITE" id="PS50883"/>
    </source>
</evidence>
<dbReference type="SUPFAM" id="SSF55073">
    <property type="entry name" value="Nucleotide cyclase"/>
    <property type="match status" value="1"/>
</dbReference>
<dbReference type="InterPro" id="IPR052155">
    <property type="entry name" value="Biofilm_reg_signaling"/>
</dbReference>
<sequence length="589" mass="63780">MDSRTNGAALPLADRPQRVGDLGQKVPVVSADTLIMEVNGWFQADRSLQAVAVEADGPHWLLLRERLESELSGRLGYGRALNSRTRVGQLRPDHSFEVDPGLSMTQAARRILARPSGARYEDFLVVGPDGPRVVAVSRIFEEVSALFQHDAMHDPLTGLPNRRLLDERGAELVGDCDPDRVAILCIDLDRFKHVNDTFGHRAGDSILTGFTSRLQRTVRGRDIVARLGGDEFAVLLVDVGPDQARSIADRILAEAIKPFPFDDHELHISASIGLALASDVVEEEQLSQLDVLLRQADGAMLAAKRAGKGRVVWLSARGETAPVARQAQLRRRLQLAVAAGGFRLHYQPLLDLATDGSLAVEALLRWHDEVLGSVPPSEFIPVAESVNLIQQIGRWVFNEACAQAGAWLEAGSPRTISINVSPIQLAANKVVGELLAAMAAHRVPAELIRVEITESSAIADFPRAIKQLAQLREAGIGVDLDDFGTGYSSVGMLRDLPLNTVKIDKSFIDNIDTSEREAAFVGGLINIAHAWGLKVTAEGVERPEQLEVLRELGCDTAQGYYISRPASASDLPGAQALAALQRPQPAAVL</sequence>
<dbReference type="EMBL" id="CP093326">
    <property type="protein sequence ID" value="UNK46577.1"/>
    <property type="molecule type" value="Genomic_DNA"/>
</dbReference>
<dbReference type="Gene3D" id="3.20.20.450">
    <property type="entry name" value="EAL domain"/>
    <property type="match status" value="1"/>
</dbReference>
<evidence type="ECO:0000259" key="2">
    <source>
        <dbReference type="PROSITE" id="PS50887"/>
    </source>
</evidence>
<reference evidence="3 4" key="1">
    <citation type="submission" date="2022-03" db="EMBL/GenBank/DDBJ databases">
        <title>Isotopic signatures of nitrous oxide derived from detoxification processes.</title>
        <authorList>
            <person name="Behrendt U."/>
            <person name="Buchen C."/>
            <person name="Well R."/>
            <person name="Ulrich A."/>
            <person name="Rohe L."/>
            <person name="Kolb S."/>
            <person name="Schloter M."/>
            <person name="Horn M.A."/>
            <person name="Augustin J."/>
        </authorList>
    </citation>
    <scope>NUCLEOTIDE SEQUENCE [LARGE SCALE GENOMIC DNA]</scope>
    <source>
        <strain evidence="3 4">S4-C24</strain>
    </source>
</reference>
<proteinExistence type="predicted"/>
<evidence type="ECO:0000313" key="4">
    <source>
        <dbReference type="Proteomes" id="UP000829069"/>
    </source>
</evidence>
<dbReference type="SMART" id="SM00267">
    <property type="entry name" value="GGDEF"/>
    <property type="match status" value="1"/>
</dbReference>
<keyword evidence="4" id="KW-1185">Reference proteome</keyword>
<dbReference type="PANTHER" id="PTHR44757:SF2">
    <property type="entry name" value="BIOFILM ARCHITECTURE MAINTENANCE PROTEIN MBAA"/>
    <property type="match status" value="1"/>
</dbReference>
<accession>A0ABY3WE25</accession>
<dbReference type="InterPro" id="IPR035919">
    <property type="entry name" value="EAL_sf"/>
</dbReference>
<dbReference type="CDD" id="cd01949">
    <property type="entry name" value="GGDEF"/>
    <property type="match status" value="1"/>
</dbReference>
<dbReference type="NCBIfam" id="TIGR00254">
    <property type="entry name" value="GGDEF"/>
    <property type="match status" value="1"/>
</dbReference>
<dbReference type="InterPro" id="IPR000160">
    <property type="entry name" value="GGDEF_dom"/>
</dbReference>
<dbReference type="Pfam" id="PF00990">
    <property type="entry name" value="GGDEF"/>
    <property type="match status" value="1"/>
</dbReference>
<protein>
    <submittedName>
        <fullName evidence="3">EAL domain-containing protein</fullName>
    </submittedName>
</protein>
<evidence type="ECO:0000313" key="3">
    <source>
        <dbReference type="EMBL" id="UNK46577.1"/>
    </source>
</evidence>
<dbReference type="Proteomes" id="UP000829069">
    <property type="component" value="Chromosome"/>
</dbReference>
<feature type="domain" description="GGDEF" evidence="2">
    <location>
        <begin position="179"/>
        <end position="316"/>
    </location>
</feature>
<dbReference type="Gene3D" id="3.30.70.270">
    <property type="match status" value="1"/>
</dbReference>
<dbReference type="InterPro" id="IPR001633">
    <property type="entry name" value="EAL_dom"/>
</dbReference>
<dbReference type="SUPFAM" id="SSF141868">
    <property type="entry name" value="EAL domain-like"/>
    <property type="match status" value="1"/>
</dbReference>
<dbReference type="InterPro" id="IPR043128">
    <property type="entry name" value="Rev_trsase/Diguanyl_cyclase"/>
</dbReference>
<name>A0ABY3WE25_9MICC</name>
<dbReference type="Pfam" id="PF00563">
    <property type="entry name" value="EAL"/>
    <property type="match status" value="1"/>
</dbReference>
<dbReference type="PROSITE" id="PS50887">
    <property type="entry name" value="GGDEF"/>
    <property type="match status" value="1"/>
</dbReference>
<dbReference type="CDD" id="cd01948">
    <property type="entry name" value="EAL"/>
    <property type="match status" value="1"/>
</dbReference>
<feature type="domain" description="EAL" evidence="1">
    <location>
        <begin position="326"/>
        <end position="579"/>
    </location>
</feature>
<dbReference type="RefSeq" id="WP_241914563.1">
    <property type="nucleotide sequence ID" value="NZ_CP093326.1"/>
</dbReference>
<organism evidence="3 4">
    <name type="scientific">Arthrobacter sulfonylureivorans</name>
    <dbReference type="NCBI Taxonomy" id="2486855"/>
    <lineage>
        <taxon>Bacteria</taxon>
        <taxon>Bacillati</taxon>
        <taxon>Actinomycetota</taxon>
        <taxon>Actinomycetes</taxon>
        <taxon>Micrococcales</taxon>
        <taxon>Micrococcaceae</taxon>
        <taxon>Arthrobacter</taxon>
    </lineage>
</organism>